<gene>
    <name evidence="1" type="ORF">K239x_26460</name>
</gene>
<dbReference type="EMBL" id="CP036526">
    <property type="protein sequence ID" value="QDT10688.1"/>
    <property type="molecule type" value="Genomic_DNA"/>
</dbReference>
<dbReference type="OrthoDB" id="285475at2"/>
<dbReference type="AlphaFoldDB" id="A0A517NU84"/>
<protein>
    <submittedName>
        <fullName evidence="1">Uncharacterized protein</fullName>
    </submittedName>
</protein>
<name>A0A517NU84_9BACT</name>
<reference evidence="1 2" key="1">
    <citation type="submission" date="2019-02" db="EMBL/GenBank/DDBJ databases">
        <title>Deep-cultivation of Planctomycetes and their phenomic and genomic characterization uncovers novel biology.</title>
        <authorList>
            <person name="Wiegand S."/>
            <person name="Jogler M."/>
            <person name="Boedeker C."/>
            <person name="Pinto D."/>
            <person name="Vollmers J."/>
            <person name="Rivas-Marin E."/>
            <person name="Kohn T."/>
            <person name="Peeters S.H."/>
            <person name="Heuer A."/>
            <person name="Rast P."/>
            <person name="Oberbeckmann S."/>
            <person name="Bunk B."/>
            <person name="Jeske O."/>
            <person name="Meyerdierks A."/>
            <person name="Storesund J.E."/>
            <person name="Kallscheuer N."/>
            <person name="Luecker S."/>
            <person name="Lage O.M."/>
            <person name="Pohl T."/>
            <person name="Merkel B.J."/>
            <person name="Hornburger P."/>
            <person name="Mueller R.-W."/>
            <person name="Bruemmer F."/>
            <person name="Labrenz M."/>
            <person name="Spormann A.M."/>
            <person name="Op den Camp H."/>
            <person name="Overmann J."/>
            <person name="Amann R."/>
            <person name="Jetten M.S.M."/>
            <person name="Mascher T."/>
            <person name="Medema M.H."/>
            <person name="Devos D.P."/>
            <person name="Kaster A.-K."/>
            <person name="Ovreas L."/>
            <person name="Rohde M."/>
            <person name="Galperin M.Y."/>
            <person name="Jogler C."/>
        </authorList>
    </citation>
    <scope>NUCLEOTIDE SEQUENCE [LARGE SCALE GENOMIC DNA]</scope>
    <source>
        <strain evidence="1 2">K23_9</strain>
    </source>
</reference>
<evidence type="ECO:0000313" key="2">
    <source>
        <dbReference type="Proteomes" id="UP000319817"/>
    </source>
</evidence>
<accession>A0A517NU84</accession>
<sequence length="133" mass="15163">MITVRKTIAVTTSRRHKVVDEKEVVPGTLPRITRLMALAIRFDELLRSGRATGLQHIAEIGHVSQPRVSQILSLTLLAPDIQEELLFLPRMKKGKPQISEKLLRPLTMEMDWKKQRVLWAELRSGPPSKPVRS</sequence>
<organism evidence="1 2">
    <name type="scientific">Stieleria marina</name>
    <dbReference type="NCBI Taxonomy" id="1930275"/>
    <lineage>
        <taxon>Bacteria</taxon>
        <taxon>Pseudomonadati</taxon>
        <taxon>Planctomycetota</taxon>
        <taxon>Planctomycetia</taxon>
        <taxon>Pirellulales</taxon>
        <taxon>Pirellulaceae</taxon>
        <taxon>Stieleria</taxon>
    </lineage>
</organism>
<dbReference type="RefSeq" id="WP_145418416.1">
    <property type="nucleotide sequence ID" value="NZ_CP036526.1"/>
</dbReference>
<proteinExistence type="predicted"/>
<evidence type="ECO:0000313" key="1">
    <source>
        <dbReference type="EMBL" id="QDT10688.1"/>
    </source>
</evidence>
<dbReference type="Proteomes" id="UP000319817">
    <property type="component" value="Chromosome"/>
</dbReference>
<keyword evidence="2" id="KW-1185">Reference proteome</keyword>